<evidence type="ECO:0000256" key="1">
    <source>
        <dbReference type="ARBA" id="ARBA00001974"/>
    </source>
</evidence>
<dbReference type="Proteomes" id="UP000069443">
    <property type="component" value="Unassembled WGS sequence"/>
</dbReference>
<dbReference type="AlphaFoldDB" id="A0A100WDV8"/>
<dbReference type="InterPro" id="IPR036188">
    <property type="entry name" value="FAD/NAD-bd_sf"/>
</dbReference>
<evidence type="ECO:0000256" key="5">
    <source>
        <dbReference type="ARBA" id="ARBA00022857"/>
    </source>
</evidence>
<dbReference type="PRINTS" id="PR00411">
    <property type="entry name" value="PNDRDTASEI"/>
</dbReference>
<comment type="caution">
    <text evidence="8">The sequence shown here is derived from an EMBL/GenBank/DDBJ whole genome shotgun (WGS) entry which is preliminary data.</text>
</comment>
<gene>
    <name evidence="8" type="ORF">RMCC_3192</name>
</gene>
<comment type="cofactor">
    <cofactor evidence="1">
        <name>FAD</name>
        <dbReference type="ChEBI" id="CHEBI:57692"/>
    </cofactor>
</comment>
<evidence type="ECO:0000313" key="9">
    <source>
        <dbReference type="Proteomes" id="UP000069443"/>
    </source>
</evidence>
<evidence type="ECO:0000256" key="4">
    <source>
        <dbReference type="ARBA" id="ARBA00022827"/>
    </source>
</evidence>
<keyword evidence="5" id="KW-0521">NADP</keyword>
<dbReference type="Gene3D" id="3.50.50.60">
    <property type="entry name" value="FAD/NAD(P)-binding domain"/>
    <property type="match status" value="1"/>
</dbReference>
<organism evidence="8 9">
    <name type="scientific">Mycolicibacterium canariasense</name>
    <name type="common">Mycobacterium canariasense</name>
    <dbReference type="NCBI Taxonomy" id="228230"/>
    <lineage>
        <taxon>Bacteria</taxon>
        <taxon>Bacillati</taxon>
        <taxon>Actinomycetota</taxon>
        <taxon>Actinomycetes</taxon>
        <taxon>Mycobacteriales</taxon>
        <taxon>Mycobacteriaceae</taxon>
        <taxon>Mycolicibacterium</taxon>
    </lineage>
</organism>
<evidence type="ECO:0000256" key="6">
    <source>
        <dbReference type="ARBA" id="ARBA00023002"/>
    </source>
</evidence>
<evidence type="ECO:0000313" key="8">
    <source>
        <dbReference type="EMBL" id="GAS96226.1"/>
    </source>
</evidence>
<dbReference type="SUPFAM" id="SSF51905">
    <property type="entry name" value="FAD/NAD(P)-binding domain"/>
    <property type="match status" value="1"/>
</dbReference>
<reference evidence="9" key="1">
    <citation type="journal article" date="2016" name="Genome Announc.">
        <title>Draft Genome Sequences of Five Rapidly Growing Mycobacterium Species, M. thermoresistibile, M. fortuitum subsp. acetamidolyticum, M. canariasense, M. brisbanense, and M. novocastrense.</title>
        <authorList>
            <person name="Katahira K."/>
            <person name="Ogura Y."/>
            <person name="Gotoh Y."/>
            <person name="Hayashi T."/>
        </authorList>
    </citation>
    <scope>NUCLEOTIDE SEQUENCE [LARGE SCALE GENOMIC DNA]</scope>
    <source>
        <strain evidence="9">JCM15298</strain>
    </source>
</reference>
<dbReference type="FunFam" id="3.50.50.60:FF:000228">
    <property type="entry name" value="FAD-containing monooxygenase EthA"/>
    <property type="match status" value="1"/>
</dbReference>
<keyword evidence="6" id="KW-0560">Oxidoreductase</keyword>
<sequence length="519" mass="58299">MGEEQVESGLIPGFAPEFTPEFTDVLIIGAGISGINAAYRIHEQNPRLTYAILERRERLGGTWDLFRYPGIRSDSDIFTLSFPYEPWTREEHVADGADIRDYLAHTAHKHGIDRHIRFNTRVLSADWDSATDTWSVRTEVDGVPAIHRARFLFFGTGYYDYDHPHTPPIAGMHDFAGPVVHPQFWPESLDYTGKNIVVVGSGATAISLVPALARKAGHVTMLQRSPTYMMAMPAVPAVMQTVRKLLPAKLAHRFIRFRNAWMHYALLLFFRKAPGLGRRLIRNRTIARLPAGYPVDVHFKPRYRPWDQRMCLVLDGDLYEDLSAGRADIVTDHIDHVDAAGIVLAGGGRLDADIIVTATGLQLQALGGIELRIDGRTIDPTDRFVYKEHLLEEVPNMAWCVGYTNASWTLRADMTAKAVAKLLAYMDAHGYTHAYPHRNGVPVQEKPAWDINAGYVQRAPHALPKSGTRRPWNVRHNYGLDVIDHRFDRIEESMVFGRAPARELAEPAPVQVVGQQGNV</sequence>
<reference evidence="9" key="2">
    <citation type="submission" date="2016-02" db="EMBL/GenBank/DDBJ databases">
        <title>Draft genome sequence of five rapidly growing Mycobacterium species.</title>
        <authorList>
            <person name="Katahira K."/>
            <person name="Gotou Y."/>
            <person name="Iida K."/>
            <person name="Ogura Y."/>
            <person name="Hayashi T."/>
        </authorList>
    </citation>
    <scope>NUCLEOTIDE SEQUENCE [LARGE SCALE GENOMIC DNA]</scope>
    <source>
        <strain evidence="9">JCM15298</strain>
    </source>
</reference>
<keyword evidence="3" id="KW-0285">Flavoprotein</keyword>
<evidence type="ECO:0000256" key="3">
    <source>
        <dbReference type="ARBA" id="ARBA00022630"/>
    </source>
</evidence>
<protein>
    <submittedName>
        <fullName evidence="8">Monooxygenase</fullName>
    </submittedName>
</protein>
<dbReference type="OrthoDB" id="5168853at2"/>
<dbReference type="PANTHER" id="PTHR43872:SF1">
    <property type="entry name" value="MONOOXYGENASE, PUTATIVE (AFU_ORTHOLOGUE AFUA_8G02570)-RELATED"/>
    <property type="match status" value="1"/>
</dbReference>
<dbReference type="STRING" id="228230.RMCC_3192"/>
<dbReference type="GO" id="GO:0004497">
    <property type="term" value="F:monooxygenase activity"/>
    <property type="evidence" value="ECO:0007669"/>
    <property type="project" value="UniProtKB-KW"/>
</dbReference>
<dbReference type="PANTHER" id="PTHR43872">
    <property type="entry name" value="MONOOXYGENASE, PUTATIVE (AFU_ORTHOLOGUE AFUA_8G02570)-RELATED"/>
    <property type="match status" value="1"/>
</dbReference>
<name>A0A100WDV8_MYCCR</name>
<evidence type="ECO:0000256" key="2">
    <source>
        <dbReference type="ARBA" id="ARBA00010139"/>
    </source>
</evidence>
<dbReference type="EMBL" id="BCSY01000047">
    <property type="protein sequence ID" value="GAS96226.1"/>
    <property type="molecule type" value="Genomic_DNA"/>
</dbReference>
<accession>A0A100WDV8</accession>
<proteinExistence type="inferred from homology"/>
<dbReference type="Pfam" id="PF13738">
    <property type="entry name" value="Pyr_redox_3"/>
    <property type="match status" value="1"/>
</dbReference>
<dbReference type="InterPro" id="IPR051820">
    <property type="entry name" value="FAD-binding_MO"/>
</dbReference>
<comment type="similarity">
    <text evidence="2">Belongs to the FAD-binding monooxygenase family.</text>
</comment>
<keyword evidence="7 8" id="KW-0503">Monooxygenase</keyword>
<evidence type="ECO:0000256" key="7">
    <source>
        <dbReference type="ARBA" id="ARBA00023033"/>
    </source>
</evidence>
<dbReference type="RefSeq" id="WP_062657315.1">
    <property type="nucleotide sequence ID" value="NZ_BCSY01000047.1"/>
</dbReference>
<keyword evidence="4" id="KW-0274">FAD</keyword>
<keyword evidence="9" id="KW-1185">Reference proteome</keyword>